<comment type="caution">
    <text evidence="7">The sequence shown here is derived from an EMBL/GenBank/DDBJ whole genome shotgun (WGS) entry which is preliminary data.</text>
</comment>
<sequence length="471" mass="52410">MGEAEEATHIVILPSPGMGHLIPLAEFAKRLVLYHNFSVTFTIARDGPLPKAQKEVLDSLPKSINSVLLPPVNLDDLSSDAGPEIRIYHTVNRSLPSLREVLKDLSSTNRLTTLVFDFFGVDALDMAKEFNLLSYIVFTTTAMGLWLFFYLPKLSKMYSCEYRDLPEPVKLPGCVPIHGSDFFDPVQDRKSEDHSLILHLSRGIRSVDGILLNSFMDLEPDAIKAFTESGDLCKVPIHPVGPLIRTRSSDEVTANECIKWLDDQPLGSVLFVSFGSGGVLSPEQLDELAFGLEQSEQRFLWVIRSPTRKSATANFFDAQSLEDPFSYLPNGFLERTEGRGLVVPSWAPQIQVLSHGSTGGFLTHCGWNSTLESIVHGVPLIVWPLYAEQRMNAVMLVKDTKVALRPEAGEDGIIDREEIAKVVRSLMEGEEGRRVKSRMKELKDTAAKVLDEDGSSTLSLSEVAQKWRTHM</sequence>
<organism evidence="7 8">
    <name type="scientific">Protea cynaroides</name>
    <dbReference type="NCBI Taxonomy" id="273540"/>
    <lineage>
        <taxon>Eukaryota</taxon>
        <taxon>Viridiplantae</taxon>
        <taxon>Streptophyta</taxon>
        <taxon>Embryophyta</taxon>
        <taxon>Tracheophyta</taxon>
        <taxon>Spermatophyta</taxon>
        <taxon>Magnoliopsida</taxon>
        <taxon>Proteales</taxon>
        <taxon>Proteaceae</taxon>
        <taxon>Protea</taxon>
    </lineage>
</organism>
<name>A0A9Q0JUA6_9MAGN</name>
<keyword evidence="6" id="KW-0812">Transmembrane</keyword>
<keyword evidence="8" id="KW-1185">Reference proteome</keyword>
<dbReference type="GO" id="GO:0008194">
    <property type="term" value="F:UDP-glycosyltransferase activity"/>
    <property type="evidence" value="ECO:0007669"/>
    <property type="project" value="InterPro"/>
</dbReference>
<keyword evidence="3 4" id="KW-0808">Transferase</keyword>
<feature type="transmembrane region" description="Helical" evidence="6">
    <location>
        <begin position="132"/>
        <end position="151"/>
    </location>
</feature>
<evidence type="ECO:0000256" key="2">
    <source>
        <dbReference type="ARBA" id="ARBA00022676"/>
    </source>
</evidence>
<dbReference type="InterPro" id="IPR035595">
    <property type="entry name" value="UDP_glycos_trans_CS"/>
</dbReference>
<evidence type="ECO:0000256" key="6">
    <source>
        <dbReference type="SAM" id="Phobius"/>
    </source>
</evidence>
<evidence type="ECO:0000313" key="7">
    <source>
        <dbReference type="EMBL" id="KAJ4952096.1"/>
    </source>
</evidence>
<keyword evidence="6" id="KW-0472">Membrane</keyword>
<dbReference type="SUPFAM" id="SSF53756">
    <property type="entry name" value="UDP-Glycosyltransferase/glycogen phosphorylase"/>
    <property type="match status" value="1"/>
</dbReference>
<protein>
    <recommendedName>
        <fullName evidence="5">Glycosyltransferase</fullName>
        <ecNumber evidence="5">2.4.1.-</ecNumber>
    </recommendedName>
</protein>
<dbReference type="AlphaFoldDB" id="A0A9Q0JUA6"/>
<keyword evidence="2 4" id="KW-0328">Glycosyltransferase</keyword>
<proteinExistence type="inferred from homology"/>
<evidence type="ECO:0000256" key="5">
    <source>
        <dbReference type="RuleBase" id="RU362057"/>
    </source>
</evidence>
<dbReference type="Proteomes" id="UP001141806">
    <property type="component" value="Unassembled WGS sequence"/>
</dbReference>
<dbReference type="InterPro" id="IPR002213">
    <property type="entry name" value="UDP_glucos_trans"/>
</dbReference>
<dbReference type="Gene3D" id="3.40.50.2000">
    <property type="entry name" value="Glycogen Phosphorylase B"/>
    <property type="match status" value="2"/>
</dbReference>
<dbReference type="EMBL" id="JAMYWD010000012">
    <property type="protein sequence ID" value="KAJ4952096.1"/>
    <property type="molecule type" value="Genomic_DNA"/>
</dbReference>
<dbReference type="Pfam" id="PF00201">
    <property type="entry name" value="UDPGT"/>
    <property type="match status" value="1"/>
</dbReference>
<evidence type="ECO:0000256" key="4">
    <source>
        <dbReference type="RuleBase" id="RU003718"/>
    </source>
</evidence>
<dbReference type="OrthoDB" id="5835829at2759"/>
<comment type="similarity">
    <text evidence="1 4">Belongs to the UDP-glycosyltransferase family.</text>
</comment>
<accession>A0A9Q0JUA6</accession>
<dbReference type="CDD" id="cd03784">
    <property type="entry name" value="GT1_Gtf-like"/>
    <property type="match status" value="1"/>
</dbReference>
<dbReference type="PANTHER" id="PTHR48046">
    <property type="entry name" value="UDP-GLYCOSYLTRANSFERASE 72E1"/>
    <property type="match status" value="1"/>
</dbReference>
<evidence type="ECO:0000256" key="1">
    <source>
        <dbReference type="ARBA" id="ARBA00009995"/>
    </source>
</evidence>
<evidence type="ECO:0000313" key="8">
    <source>
        <dbReference type="Proteomes" id="UP001141806"/>
    </source>
</evidence>
<dbReference type="FunFam" id="3.40.50.2000:FF:000054">
    <property type="entry name" value="Glycosyltransferase"/>
    <property type="match status" value="1"/>
</dbReference>
<evidence type="ECO:0000256" key="3">
    <source>
        <dbReference type="ARBA" id="ARBA00022679"/>
    </source>
</evidence>
<reference evidence="7" key="1">
    <citation type="journal article" date="2023" name="Plant J.">
        <title>The genome of the king protea, Protea cynaroides.</title>
        <authorList>
            <person name="Chang J."/>
            <person name="Duong T.A."/>
            <person name="Schoeman C."/>
            <person name="Ma X."/>
            <person name="Roodt D."/>
            <person name="Barker N."/>
            <person name="Li Z."/>
            <person name="Van de Peer Y."/>
            <person name="Mizrachi E."/>
        </authorList>
    </citation>
    <scope>NUCLEOTIDE SEQUENCE</scope>
    <source>
        <tissue evidence="7">Young leaves</tissue>
    </source>
</reference>
<dbReference type="PROSITE" id="PS00375">
    <property type="entry name" value="UDPGT"/>
    <property type="match status" value="1"/>
</dbReference>
<gene>
    <name evidence="7" type="ORF">NE237_028928</name>
</gene>
<keyword evidence="6" id="KW-1133">Transmembrane helix</keyword>
<dbReference type="FunFam" id="3.40.50.2000:FF:000051">
    <property type="entry name" value="Glycosyltransferase"/>
    <property type="match status" value="1"/>
</dbReference>
<dbReference type="EC" id="2.4.1.-" evidence="5"/>
<dbReference type="PANTHER" id="PTHR48046:SF6">
    <property type="entry name" value="GLYCOSYLTRANSFERASE"/>
    <property type="match status" value="1"/>
</dbReference>